<gene>
    <name evidence="1" type="ORF">UU82_C0006G0013</name>
</gene>
<name>A0A0G0XHN9_9BACT</name>
<sequence>MSIFPGSKEKGELVLVFNIGSSSVGGALFWAQSSGIPKIIFSIQEPVAIEDKIDIDRFLFLTMQSLKIVVEKIYKAGVGAPSRIFCVLSSPWYVSQTRIINLKKNTPFIFTAKLADDLIQKEVNLFEEEHSKRKKNIGNSVRTIELKNIKIILNGYETSKPLNQKTKELEMIIFISMSGEQVLKKIEDTISKHFHFKQITFSSFVMASFTVVRDMYMQKGDFLLVDIGGEMTDISMIKKNILRESISFPLGRNFLTRGVASNLGCTLDEADPLISLFKDKHAEKSVVKKLTPIMDQLKTEWLKKFQESLANLSNDLSIPATIYIAIDKDLADFFSETIKTEQFNQYTLTESKFEIIFLNTQMLHDTAVFEENVIREPFLIIDSIYINRFLTKI</sequence>
<dbReference type="Gene3D" id="3.30.1490.300">
    <property type="match status" value="1"/>
</dbReference>
<accession>A0A0G0XHN9</accession>
<dbReference type="Proteomes" id="UP000033949">
    <property type="component" value="Unassembled WGS sequence"/>
</dbReference>
<organism evidence="1 2">
    <name type="scientific">Candidatus Nomurabacteria bacterium GW2011_GWC2_41_8</name>
    <dbReference type="NCBI Taxonomy" id="1618755"/>
    <lineage>
        <taxon>Bacteria</taxon>
        <taxon>Candidatus Nomuraibacteriota</taxon>
    </lineage>
</organism>
<evidence type="ECO:0000313" key="2">
    <source>
        <dbReference type="Proteomes" id="UP000033949"/>
    </source>
</evidence>
<proteinExistence type="predicted"/>
<comment type="caution">
    <text evidence="1">The sequence shown here is derived from an EMBL/GenBank/DDBJ whole genome shotgun (WGS) entry which is preliminary data.</text>
</comment>
<protein>
    <submittedName>
        <fullName evidence="1">Uncharacterized protein</fullName>
    </submittedName>
</protein>
<dbReference type="EMBL" id="LCCC01000006">
    <property type="protein sequence ID" value="KKS24415.1"/>
    <property type="molecule type" value="Genomic_DNA"/>
</dbReference>
<evidence type="ECO:0000313" key="1">
    <source>
        <dbReference type="EMBL" id="KKS24415.1"/>
    </source>
</evidence>
<dbReference type="Gene3D" id="3.30.420.40">
    <property type="match status" value="2"/>
</dbReference>
<dbReference type="AlphaFoldDB" id="A0A0G0XHN9"/>
<reference evidence="1 2" key="1">
    <citation type="journal article" date="2015" name="Nature">
        <title>rRNA introns, odd ribosomes, and small enigmatic genomes across a large radiation of phyla.</title>
        <authorList>
            <person name="Brown C.T."/>
            <person name="Hug L.A."/>
            <person name="Thomas B.C."/>
            <person name="Sharon I."/>
            <person name="Castelle C.J."/>
            <person name="Singh A."/>
            <person name="Wilkins M.J."/>
            <person name="Williams K.H."/>
            <person name="Banfield J.F."/>
        </authorList>
    </citation>
    <scope>NUCLEOTIDE SEQUENCE [LARGE SCALE GENOMIC DNA]</scope>
</reference>